<name>D5GAS7_TUBMM</name>
<feature type="region of interest" description="Disordered" evidence="1">
    <location>
        <begin position="29"/>
        <end position="88"/>
    </location>
</feature>
<feature type="compositionally biased region" description="Pro residues" evidence="1">
    <location>
        <begin position="75"/>
        <end position="88"/>
    </location>
</feature>
<feature type="compositionally biased region" description="Low complexity" evidence="1">
    <location>
        <begin position="42"/>
        <end position="55"/>
    </location>
</feature>
<keyword evidence="3" id="KW-1185">Reference proteome</keyword>
<evidence type="ECO:0000256" key="1">
    <source>
        <dbReference type="SAM" id="MobiDB-lite"/>
    </source>
</evidence>
<evidence type="ECO:0000313" key="2">
    <source>
        <dbReference type="EMBL" id="CAZ81620.1"/>
    </source>
</evidence>
<dbReference type="EMBL" id="FN430086">
    <property type="protein sequence ID" value="CAZ81620.1"/>
    <property type="molecule type" value="Genomic_DNA"/>
</dbReference>
<accession>D5GAS7</accession>
<protein>
    <submittedName>
        <fullName evidence="2">(Perigord truffle) hypothetical protein</fullName>
    </submittedName>
</protein>
<proteinExistence type="predicted"/>
<dbReference type="InParanoid" id="D5GAS7"/>
<dbReference type="KEGG" id="tml:GSTUM_00005281001"/>
<sequence>MTEPQTNWKRLDRITILVSFPTLAEVKVDPASGSVSCPISSPNPYLNHPQHQQQQRPPPRTNPPANIAKVAKYPPRTPRVSPPPHLRN</sequence>
<dbReference type="Proteomes" id="UP000006911">
    <property type="component" value="Unassembled WGS sequence"/>
</dbReference>
<dbReference type="AlphaFoldDB" id="D5GAS7"/>
<reference evidence="2 3" key="1">
    <citation type="journal article" date="2010" name="Nature">
        <title>Perigord black truffle genome uncovers evolutionary origins and mechanisms of symbiosis.</title>
        <authorList>
            <person name="Martin F."/>
            <person name="Kohler A."/>
            <person name="Murat C."/>
            <person name="Balestrini R."/>
            <person name="Coutinho P.M."/>
            <person name="Jaillon O."/>
            <person name="Montanini B."/>
            <person name="Morin E."/>
            <person name="Noel B."/>
            <person name="Percudani R."/>
            <person name="Porcel B."/>
            <person name="Rubini A."/>
            <person name="Amicucci A."/>
            <person name="Amselem J."/>
            <person name="Anthouard V."/>
            <person name="Arcioni S."/>
            <person name="Artiguenave F."/>
            <person name="Aury J.M."/>
            <person name="Ballario P."/>
            <person name="Bolchi A."/>
            <person name="Brenna A."/>
            <person name="Brun A."/>
            <person name="Buee M."/>
            <person name="Cantarel B."/>
            <person name="Chevalier G."/>
            <person name="Couloux A."/>
            <person name="Da Silva C."/>
            <person name="Denoeud F."/>
            <person name="Duplessis S."/>
            <person name="Ghignone S."/>
            <person name="Hilselberger B."/>
            <person name="Iotti M."/>
            <person name="Marcais B."/>
            <person name="Mello A."/>
            <person name="Miranda M."/>
            <person name="Pacioni G."/>
            <person name="Quesneville H."/>
            <person name="Riccioni C."/>
            <person name="Ruotolo R."/>
            <person name="Splivallo R."/>
            <person name="Stocchi V."/>
            <person name="Tisserant E."/>
            <person name="Viscomi A.R."/>
            <person name="Zambonelli A."/>
            <person name="Zampieri E."/>
            <person name="Henrissat B."/>
            <person name="Lebrun M.H."/>
            <person name="Paolocci F."/>
            <person name="Bonfante P."/>
            <person name="Ottonello S."/>
            <person name="Wincker P."/>
        </authorList>
    </citation>
    <scope>NUCLEOTIDE SEQUENCE [LARGE SCALE GENOMIC DNA]</scope>
    <source>
        <strain evidence="2 3">Mel28</strain>
    </source>
</reference>
<evidence type="ECO:0000313" key="3">
    <source>
        <dbReference type="Proteomes" id="UP000006911"/>
    </source>
</evidence>
<organism evidence="2 3">
    <name type="scientific">Tuber melanosporum (strain Mel28)</name>
    <name type="common">Perigord black truffle</name>
    <dbReference type="NCBI Taxonomy" id="656061"/>
    <lineage>
        <taxon>Eukaryota</taxon>
        <taxon>Fungi</taxon>
        <taxon>Dikarya</taxon>
        <taxon>Ascomycota</taxon>
        <taxon>Pezizomycotina</taxon>
        <taxon>Pezizomycetes</taxon>
        <taxon>Pezizales</taxon>
        <taxon>Tuberaceae</taxon>
        <taxon>Tuber</taxon>
    </lineage>
</organism>
<gene>
    <name evidence="2" type="ORF">GSTUM_00005281001</name>
</gene>
<dbReference type="HOGENOM" id="CLU_2470704_0_0_1"/>